<dbReference type="InterPro" id="IPR036291">
    <property type="entry name" value="NAD(P)-bd_dom_sf"/>
</dbReference>
<reference evidence="2 3" key="1">
    <citation type="submission" date="2014-10" db="EMBL/GenBank/DDBJ databases">
        <title>Genome sequence of Novosphingobium malaysiense MUSC 273(T).</title>
        <authorList>
            <person name="Lee L.-H."/>
        </authorList>
    </citation>
    <scope>NUCLEOTIDE SEQUENCE [LARGE SCALE GENOMIC DNA]</scope>
    <source>
        <strain evidence="2 3">MUSC 273</strain>
    </source>
</reference>
<dbReference type="SUPFAM" id="SSF51735">
    <property type="entry name" value="NAD(P)-binding Rossmann-fold domains"/>
    <property type="match status" value="1"/>
</dbReference>
<accession>A0A0B1ZIR3</accession>
<sequence>MTTSLDILAGRRALITAAGNYMGPAIAKKFRAAGADVIEHRGDYRDDPSQPASVVDAAGHVDILVVNLPGGHEELRDHLRTPAHEQGEEHWQQMFDLIVHPTMRFVSAVLPQMIERRAGKIIVVTSASPLRGSPLLGAYCAARGAQNAYVRAVGTEVAPHNIQINAIAQHFTIGGFSEESAEDPQVRTWVEKVVPAGRLARGEEQAALALFLASQDSNFFVGQTFPFAGGWAVT</sequence>
<dbReference type="Proteomes" id="UP000031057">
    <property type="component" value="Unassembled WGS sequence"/>
</dbReference>
<dbReference type="RefSeq" id="WP_039289756.1">
    <property type="nucleotide sequence ID" value="NZ_JTDI01000008.1"/>
</dbReference>
<dbReference type="Pfam" id="PF13561">
    <property type="entry name" value="adh_short_C2"/>
    <property type="match status" value="1"/>
</dbReference>
<dbReference type="OrthoDB" id="9792355at2"/>
<dbReference type="PANTHER" id="PTHR42879">
    <property type="entry name" value="3-OXOACYL-(ACYL-CARRIER-PROTEIN) REDUCTASE"/>
    <property type="match status" value="1"/>
</dbReference>
<keyword evidence="3" id="KW-1185">Reference proteome</keyword>
<evidence type="ECO:0008006" key="4">
    <source>
        <dbReference type="Google" id="ProtNLM"/>
    </source>
</evidence>
<dbReference type="AlphaFoldDB" id="A0A0B1ZIR3"/>
<comment type="caution">
    <text evidence="2">The sequence shown here is derived from an EMBL/GenBank/DDBJ whole genome shotgun (WGS) entry which is preliminary data.</text>
</comment>
<evidence type="ECO:0000256" key="1">
    <source>
        <dbReference type="ARBA" id="ARBA00006484"/>
    </source>
</evidence>
<protein>
    <recommendedName>
        <fullName evidence="4">Short-chain dehydrogenase</fullName>
    </recommendedName>
</protein>
<dbReference type="InterPro" id="IPR050259">
    <property type="entry name" value="SDR"/>
</dbReference>
<name>A0A0B1ZIR3_9SPHN</name>
<organism evidence="2 3">
    <name type="scientific">Novosphingobium malaysiense</name>
    <dbReference type="NCBI Taxonomy" id="1348853"/>
    <lineage>
        <taxon>Bacteria</taxon>
        <taxon>Pseudomonadati</taxon>
        <taxon>Pseudomonadota</taxon>
        <taxon>Alphaproteobacteria</taxon>
        <taxon>Sphingomonadales</taxon>
        <taxon>Sphingomonadaceae</taxon>
        <taxon>Novosphingobium</taxon>
    </lineage>
</organism>
<proteinExistence type="inferred from homology"/>
<evidence type="ECO:0000313" key="3">
    <source>
        <dbReference type="Proteomes" id="UP000031057"/>
    </source>
</evidence>
<dbReference type="Gene3D" id="3.40.50.720">
    <property type="entry name" value="NAD(P)-binding Rossmann-like Domain"/>
    <property type="match status" value="1"/>
</dbReference>
<dbReference type="STRING" id="1348853.LK12_21695"/>
<dbReference type="InterPro" id="IPR002347">
    <property type="entry name" value="SDR_fam"/>
</dbReference>
<comment type="similarity">
    <text evidence="1">Belongs to the short-chain dehydrogenases/reductases (SDR) family.</text>
</comment>
<dbReference type="EMBL" id="JTDI01000008">
    <property type="protein sequence ID" value="KHK89148.1"/>
    <property type="molecule type" value="Genomic_DNA"/>
</dbReference>
<dbReference type="PRINTS" id="PR00081">
    <property type="entry name" value="GDHRDH"/>
</dbReference>
<evidence type="ECO:0000313" key="2">
    <source>
        <dbReference type="EMBL" id="KHK89148.1"/>
    </source>
</evidence>
<gene>
    <name evidence="2" type="ORF">LK12_21695</name>
</gene>